<protein>
    <recommendedName>
        <fullName evidence="1">Guanylate cyclase domain-containing protein</fullName>
    </recommendedName>
</protein>
<keyword evidence="3" id="KW-1185">Reference proteome</keyword>
<proteinExistence type="predicted"/>
<dbReference type="AlphaFoldDB" id="A0A255XP02"/>
<dbReference type="Pfam" id="PF00211">
    <property type="entry name" value="Guanylate_cyc"/>
    <property type="match status" value="1"/>
</dbReference>
<gene>
    <name evidence="2" type="ORF">CHR90_10540</name>
</gene>
<evidence type="ECO:0000259" key="1">
    <source>
        <dbReference type="PROSITE" id="PS50125"/>
    </source>
</evidence>
<evidence type="ECO:0000313" key="3">
    <source>
        <dbReference type="Proteomes" id="UP000216361"/>
    </source>
</evidence>
<dbReference type="GO" id="GO:0004016">
    <property type="term" value="F:adenylate cyclase activity"/>
    <property type="evidence" value="ECO:0007669"/>
    <property type="project" value="UniProtKB-ARBA"/>
</dbReference>
<reference evidence="2 3" key="1">
    <citation type="submission" date="2017-07" db="EMBL/GenBank/DDBJ databases">
        <title>Elstera cyanobacteriorum sp. nov., a novel bacterium isolated from cyanobacterial aggregates in a eutrophic lake.</title>
        <authorList>
            <person name="Cai H."/>
        </authorList>
    </citation>
    <scope>NUCLEOTIDE SEQUENCE [LARGE SCALE GENOMIC DNA]</scope>
    <source>
        <strain evidence="2 3">TH019</strain>
    </source>
</reference>
<dbReference type="GO" id="GO:0035556">
    <property type="term" value="P:intracellular signal transduction"/>
    <property type="evidence" value="ECO:0007669"/>
    <property type="project" value="InterPro"/>
</dbReference>
<dbReference type="RefSeq" id="WP_094408952.1">
    <property type="nucleotide sequence ID" value="NZ_BMJZ01000001.1"/>
</dbReference>
<dbReference type="Gene3D" id="3.30.70.1230">
    <property type="entry name" value="Nucleotide cyclase"/>
    <property type="match status" value="1"/>
</dbReference>
<dbReference type="PANTHER" id="PTHR43081:SF11">
    <property type="entry name" value="BLR2264 PROTEIN"/>
    <property type="match status" value="1"/>
</dbReference>
<dbReference type="PROSITE" id="PS50125">
    <property type="entry name" value="GUANYLATE_CYCLASE_2"/>
    <property type="match status" value="1"/>
</dbReference>
<organism evidence="2 3">
    <name type="scientific">Elstera cyanobacteriorum</name>
    <dbReference type="NCBI Taxonomy" id="2022747"/>
    <lineage>
        <taxon>Bacteria</taxon>
        <taxon>Pseudomonadati</taxon>
        <taxon>Pseudomonadota</taxon>
        <taxon>Alphaproteobacteria</taxon>
        <taxon>Rhodospirillales</taxon>
        <taxon>Rhodospirillaceae</taxon>
        <taxon>Elstera</taxon>
    </lineage>
</organism>
<name>A0A255XP02_9PROT</name>
<dbReference type="InterPro" id="IPR050697">
    <property type="entry name" value="Adenylyl/Guanylyl_Cyclase_3/4"/>
</dbReference>
<dbReference type="PANTHER" id="PTHR43081">
    <property type="entry name" value="ADENYLATE CYCLASE, TERMINAL-DIFFERENTIATION SPECIFIC-RELATED"/>
    <property type="match status" value="1"/>
</dbReference>
<accession>A0A255XP02</accession>
<evidence type="ECO:0000313" key="2">
    <source>
        <dbReference type="EMBL" id="OYQ18689.1"/>
    </source>
</evidence>
<dbReference type="Proteomes" id="UP000216361">
    <property type="component" value="Unassembled WGS sequence"/>
</dbReference>
<dbReference type="SMART" id="SM00044">
    <property type="entry name" value="CYCc"/>
    <property type="match status" value="1"/>
</dbReference>
<dbReference type="EMBL" id="NOXS01000032">
    <property type="protein sequence ID" value="OYQ18689.1"/>
    <property type="molecule type" value="Genomic_DNA"/>
</dbReference>
<sequence length="418" mass="45204">MGSASNGIAELFCSREKLLGPDDGWSLAPVAEWLLTEGQRADNAEGLVAGLTDRLLAVGFAFDRLRVSVETLHPQLIAWSVSWFAGQGTSIFLAPHGISLRQDFSGSPIQHIRAGGDEVRYRPRHGLQPGNQAEFMADLVQEQISDYIALPMVFSNGMRNFISFGTKAASGFSDTDLAKLRALTLFLAPLFETLELRFLSKTLLETYVGPRTADKVLAGSIKRGDSEVIQAAIWYSDLRNFTGLTESLPPAKLIELLNEYCEHVAAAAEPRGGEILQFIGDAILIVFAADGQDTLRTAANNAIDAAIDAFNGLAVVNHRRQRRQEPSIRFGVGLHVGTVTHGNIGSPSRLAFNVVGSAVNRAARLEAKTKDFNTPLLFSDDMAALLAHPTRKLGDVPMRGIAGLQPVHTLDPPIDAEV</sequence>
<dbReference type="InterPro" id="IPR029787">
    <property type="entry name" value="Nucleotide_cyclase"/>
</dbReference>
<feature type="domain" description="Guanylate cyclase" evidence="1">
    <location>
        <begin position="232"/>
        <end position="366"/>
    </location>
</feature>
<dbReference type="CDD" id="cd07302">
    <property type="entry name" value="CHD"/>
    <property type="match status" value="1"/>
</dbReference>
<dbReference type="SUPFAM" id="SSF55073">
    <property type="entry name" value="Nucleotide cyclase"/>
    <property type="match status" value="1"/>
</dbReference>
<dbReference type="OrthoDB" id="9762462at2"/>
<dbReference type="GO" id="GO:0006171">
    <property type="term" value="P:cAMP biosynthetic process"/>
    <property type="evidence" value="ECO:0007669"/>
    <property type="project" value="TreeGrafter"/>
</dbReference>
<comment type="caution">
    <text evidence="2">The sequence shown here is derived from an EMBL/GenBank/DDBJ whole genome shotgun (WGS) entry which is preliminary data.</text>
</comment>
<dbReference type="InterPro" id="IPR001054">
    <property type="entry name" value="A/G_cyclase"/>
</dbReference>